<dbReference type="AlphaFoldDB" id="A0A5K0YZV3"/>
<reference evidence="4" key="1">
    <citation type="submission" date="2019-09" db="EMBL/GenBank/DDBJ databases">
        <authorList>
            <person name="Zhang L."/>
        </authorList>
    </citation>
    <scope>NUCLEOTIDE SEQUENCE</scope>
</reference>
<feature type="repeat" description="PPR" evidence="2">
    <location>
        <begin position="447"/>
        <end position="481"/>
    </location>
</feature>
<dbReference type="Gramene" id="NC13G0195910.1">
    <property type="protein sequence ID" value="NC13G0195910.1:cds"/>
    <property type="gene ID" value="NC13G0195910"/>
</dbReference>
<dbReference type="EMBL" id="LR721778">
    <property type="protein sequence ID" value="VVV82759.1"/>
    <property type="molecule type" value="Genomic_DNA"/>
</dbReference>
<dbReference type="GO" id="GO:0003723">
    <property type="term" value="F:RNA binding"/>
    <property type="evidence" value="ECO:0007669"/>
    <property type="project" value="InterPro"/>
</dbReference>
<accession>A0A5K0YZV3</accession>
<keyword evidence="1" id="KW-0677">Repeat</keyword>
<feature type="domain" description="DYW" evidence="3">
    <location>
        <begin position="872"/>
        <end position="964"/>
    </location>
</feature>
<feature type="repeat" description="PPR" evidence="2">
    <location>
        <begin position="657"/>
        <end position="691"/>
    </location>
</feature>
<dbReference type="Pfam" id="PF14432">
    <property type="entry name" value="DYW_deaminase"/>
    <property type="match status" value="1"/>
</dbReference>
<dbReference type="FunFam" id="1.25.40.10:FF:000366">
    <property type="entry name" value="Pentatricopeptide (PPR) repeat-containing protein"/>
    <property type="match status" value="1"/>
</dbReference>
<dbReference type="Pfam" id="PF01535">
    <property type="entry name" value="PPR"/>
    <property type="match status" value="5"/>
</dbReference>
<dbReference type="PANTHER" id="PTHR47926">
    <property type="entry name" value="PENTATRICOPEPTIDE REPEAT-CONTAINING PROTEIN"/>
    <property type="match status" value="1"/>
</dbReference>
<protein>
    <recommendedName>
        <fullName evidence="3">DYW domain-containing protein</fullName>
    </recommendedName>
</protein>
<evidence type="ECO:0000313" key="4">
    <source>
        <dbReference type="EMBL" id="VVV82759.1"/>
    </source>
</evidence>
<dbReference type="NCBIfam" id="TIGR00756">
    <property type="entry name" value="PPR"/>
    <property type="match status" value="7"/>
</dbReference>
<dbReference type="OrthoDB" id="10457280at2759"/>
<dbReference type="OMA" id="IRTHNIK"/>
<dbReference type="FunFam" id="1.25.40.10:FF:000344">
    <property type="entry name" value="Pentatricopeptide repeat-containing protein"/>
    <property type="match status" value="1"/>
</dbReference>
<dbReference type="GO" id="GO:0008270">
    <property type="term" value="F:zinc ion binding"/>
    <property type="evidence" value="ECO:0007669"/>
    <property type="project" value="InterPro"/>
</dbReference>
<dbReference type="InterPro" id="IPR002885">
    <property type="entry name" value="PPR_rpt"/>
</dbReference>
<dbReference type="InterPro" id="IPR011990">
    <property type="entry name" value="TPR-like_helical_dom_sf"/>
</dbReference>
<feature type="repeat" description="PPR" evidence="2">
    <location>
        <begin position="146"/>
        <end position="180"/>
    </location>
</feature>
<dbReference type="InterPro" id="IPR032867">
    <property type="entry name" value="DYW_dom"/>
</dbReference>
<organism evidence="4">
    <name type="scientific">Nymphaea colorata</name>
    <name type="common">pocket water lily</name>
    <dbReference type="NCBI Taxonomy" id="210225"/>
    <lineage>
        <taxon>Eukaryota</taxon>
        <taxon>Viridiplantae</taxon>
        <taxon>Streptophyta</taxon>
        <taxon>Embryophyta</taxon>
        <taxon>Tracheophyta</taxon>
        <taxon>Spermatophyta</taxon>
        <taxon>Magnoliopsida</taxon>
        <taxon>Nymphaeales</taxon>
        <taxon>Nymphaeaceae</taxon>
        <taxon>Nymphaea</taxon>
    </lineage>
</organism>
<gene>
    <name evidence="4" type="ORF">NYM_LOCUS10066</name>
</gene>
<dbReference type="Pfam" id="PF20431">
    <property type="entry name" value="E_motif"/>
    <property type="match status" value="1"/>
</dbReference>
<dbReference type="FunFam" id="1.25.40.10:FF:000285">
    <property type="entry name" value="Pentatricopeptide repeat-containing protein, chloroplastic"/>
    <property type="match status" value="1"/>
</dbReference>
<dbReference type="FunFam" id="1.25.40.10:FF:000073">
    <property type="entry name" value="Pentatricopeptide repeat-containing protein chloroplastic"/>
    <property type="match status" value="1"/>
</dbReference>
<evidence type="ECO:0000256" key="2">
    <source>
        <dbReference type="PROSITE-ProRule" id="PRU00708"/>
    </source>
</evidence>
<dbReference type="GO" id="GO:0009451">
    <property type="term" value="P:RNA modification"/>
    <property type="evidence" value="ECO:0007669"/>
    <property type="project" value="InterPro"/>
</dbReference>
<dbReference type="Pfam" id="PF13041">
    <property type="entry name" value="PPR_2"/>
    <property type="match status" value="3"/>
</dbReference>
<dbReference type="FunFam" id="1.25.40.10:FF:000031">
    <property type="entry name" value="Pentatricopeptide repeat-containing protein mitochondrial"/>
    <property type="match status" value="1"/>
</dbReference>
<evidence type="ECO:0000259" key="3">
    <source>
        <dbReference type="Pfam" id="PF14432"/>
    </source>
</evidence>
<dbReference type="PANTHER" id="PTHR47926:SF344">
    <property type="entry name" value="OS07G0636900 PROTEIN"/>
    <property type="match status" value="1"/>
</dbReference>
<feature type="repeat" description="PPR" evidence="2">
    <location>
        <begin position="556"/>
        <end position="590"/>
    </location>
</feature>
<dbReference type="InterPro" id="IPR046848">
    <property type="entry name" value="E_motif"/>
</dbReference>
<feature type="repeat" description="PPR" evidence="2">
    <location>
        <begin position="115"/>
        <end position="145"/>
    </location>
</feature>
<proteinExistence type="predicted"/>
<feature type="repeat" description="PPR" evidence="2">
    <location>
        <begin position="626"/>
        <end position="656"/>
    </location>
</feature>
<feature type="repeat" description="PPR" evidence="2">
    <location>
        <begin position="346"/>
        <end position="380"/>
    </location>
</feature>
<dbReference type="InterPro" id="IPR046960">
    <property type="entry name" value="PPR_At4g14850-like_plant"/>
</dbReference>
<dbReference type="FunFam" id="1.25.40.10:FF:000381">
    <property type="entry name" value="Pentatricopeptide repeat-containing protein"/>
    <property type="match status" value="1"/>
</dbReference>
<sequence>MPPFFRSPGHGRTTLRSVAAATKKKRTLFTAAAAVASVSTSDERKQEDLNSLVFKLCREGRLKRAVRSLFCFGAASSPASYGVYCQLLQECIRLGVVKEAVRVHAHMAFSGFPTDVYMDNVLLDVYVKCGCLRRARQLFDQMPQKDVVSWTTIISGFAGKGLHGEAFFCFRDMLRSGVSVNEFSLTAVLRACSDAFLVGEGAQVHGLVLKASAAMPSLCVDNVLISMYVRFGEGDCAERVFNWMPERDVISWNCLMSGRIGGAEGFFLFNGLLEDGLKPTDVTFANLLGVSASSSSLIMGQQVHAQIVRYGLEGHQRIGCGLINMYSNAGRLDHARQVFDGMTVQDTILWTGMIDKCVVNGYPVLAMELFSRMLQEGISIDHIAITTILSSCSSAECLERGKHIHCFSIKNGLEVITFVKNSLVTMYAKCQTMVDAQRAFSESSLTDAVSFNALISGHVQAGNYGEALGVFCQMHREGLHCNHISLTGALGACSGQIGDACFTDNSLLGAHIHAHVVKSGYELNLFVGNTLLTMYAHCGSLASAEKVFEIVAFQRDAVSWNALISSYERFGMDENALKLFQRMHHACVPPTSLTFVIVLSSAANVASLDQGKQVAACMEKSGFLSHKSMRNALITMYAKCGRIDDAFRIFDNMRDRDLVTWNAMITRFAQHGMGKAALDLFNDMQCSNINPDSITFVGILTACSHVGLLEEGKRFFESMIRTHNIKPRMEHYACMVDILGRMGHLDDAVKFIQEMPIPSSSLQWRILLSACRKHRNSRLGKLAAEKLMELEPEDASSYALLSNIYAYEERWEEMANLRKMMKTKNLTLQSGCSWIEVKGKVHTFETEDRSHTQMLDIYNRLSELTNLIEDKGYVKDLSYDYHNVEEEHKHASLSFHSERLAIAYGDLSMAPGAPITIIKNLRICGDCHTAAKLFSQVIEREIFIRDGYRFHHFKNGSCSCGDYW</sequence>
<name>A0A5K0YZV3_9MAGN</name>
<dbReference type="PROSITE" id="PS51375">
    <property type="entry name" value="PPR"/>
    <property type="match status" value="8"/>
</dbReference>
<evidence type="ECO:0000256" key="1">
    <source>
        <dbReference type="ARBA" id="ARBA00022737"/>
    </source>
</evidence>
<dbReference type="Gene3D" id="1.25.40.10">
    <property type="entry name" value="Tetratricopeptide repeat domain"/>
    <property type="match status" value="6"/>
</dbReference>
<feature type="repeat" description="PPR" evidence="2">
    <location>
        <begin position="692"/>
        <end position="727"/>
    </location>
</feature>